<keyword evidence="4" id="KW-1185">Reference proteome</keyword>
<proteinExistence type="predicted"/>
<dbReference type="EnsemblMetazoa" id="XM_029487077.1">
    <property type="protein sequence ID" value="XP_029342937.1"/>
    <property type="gene ID" value="LOC100165172"/>
</dbReference>
<evidence type="ECO:0000313" key="3">
    <source>
        <dbReference type="EnsemblMetazoa" id="XP_029342937.1"/>
    </source>
</evidence>
<dbReference type="AlphaFoldDB" id="A0A8R2NLM6"/>
<feature type="region of interest" description="Disordered" evidence="1">
    <location>
        <begin position="171"/>
        <end position="200"/>
    </location>
</feature>
<feature type="transmembrane region" description="Helical" evidence="2">
    <location>
        <begin position="327"/>
        <end position="348"/>
    </location>
</feature>
<protein>
    <submittedName>
        <fullName evidence="3">Uncharacterized protein</fullName>
    </submittedName>
</protein>
<dbReference type="RefSeq" id="XP_029342937.1">
    <property type="nucleotide sequence ID" value="XM_029487077.1"/>
</dbReference>
<feature type="region of interest" description="Disordered" evidence="1">
    <location>
        <begin position="58"/>
        <end position="112"/>
    </location>
</feature>
<evidence type="ECO:0000256" key="1">
    <source>
        <dbReference type="SAM" id="MobiDB-lite"/>
    </source>
</evidence>
<dbReference type="GeneID" id="100165172"/>
<feature type="compositionally biased region" description="Polar residues" evidence="1">
    <location>
        <begin position="58"/>
        <end position="73"/>
    </location>
</feature>
<evidence type="ECO:0000256" key="2">
    <source>
        <dbReference type="SAM" id="Phobius"/>
    </source>
</evidence>
<dbReference type="OrthoDB" id="8196393at2759"/>
<reference evidence="3" key="2">
    <citation type="submission" date="2022-06" db="UniProtKB">
        <authorList>
            <consortium name="EnsemblMetazoa"/>
        </authorList>
    </citation>
    <scope>IDENTIFICATION</scope>
</reference>
<accession>A0A8R2NLM6</accession>
<feature type="compositionally biased region" description="Gly residues" evidence="1">
    <location>
        <begin position="190"/>
        <end position="200"/>
    </location>
</feature>
<organism evidence="3 4">
    <name type="scientific">Acyrthosiphon pisum</name>
    <name type="common">Pea aphid</name>
    <dbReference type="NCBI Taxonomy" id="7029"/>
    <lineage>
        <taxon>Eukaryota</taxon>
        <taxon>Metazoa</taxon>
        <taxon>Ecdysozoa</taxon>
        <taxon>Arthropoda</taxon>
        <taxon>Hexapoda</taxon>
        <taxon>Insecta</taxon>
        <taxon>Pterygota</taxon>
        <taxon>Neoptera</taxon>
        <taxon>Paraneoptera</taxon>
        <taxon>Hemiptera</taxon>
        <taxon>Sternorrhyncha</taxon>
        <taxon>Aphidomorpha</taxon>
        <taxon>Aphidoidea</taxon>
        <taxon>Aphididae</taxon>
        <taxon>Macrosiphini</taxon>
        <taxon>Acyrthosiphon</taxon>
    </lineage>
</organism>
<feature type="compositionally biased region" description="Low complexity" evidence="1">
    <location>
        <begin position="95"/>
        <end position="108"/>
    </location>
</feature>
<name>A0A8R2NLM6_ACYPI</name>
<evidence type="ECO:0000313" key="4">
    <source>
        <dbReference type="Proteomes" id="UP000007819"/>
    </source>
</evidence>
<sequence length="358" mass="38093">MGACVSEMHKWLQLPANPTDDPLATVYPINHYKKSHVYAVTRINPIYVDDELVHHNNNETWKNKSGSSGYDSQPHSDHSSLDKGSPPATKCLRNGTTPPSSDGSSGSPVQRTSAPWLLSPIKEGVIDVHQYCIPRPVWPGHADGGVLRYSADSDRIPRVKCCRHCARCRCRSNSTSSTSTSSTNSRGKPASGGGGGGGSGDSFSGYSSAFGGGTVSTGSTSTTSSGGGDAGLCSDDVNPSPTGNGSVISHQSPLALDPRFGDGVGVNKALVDNWNSVDLRLNQKTDNLHYDCGAMLRGLQFTLDTQQAEKLMQKIKVGKKHRCWCRFVTACVGLIMFLVSMVTVSLALTRGQKMFGSL</sequence>
<feature type="region of interest" description="Disordered" evidence="1">
    <location>
        <begin position="214"/>
        <end position="236"/>
    </location>
</feature>
<dbReference type="Proteomes" id="UP000007819">
    <property type="component" value="Chromosome A1"/>
</dbReference>
<keyword evidence="2" id="KW-0472">Membrane</keyword>
<keyword evidence="2" id="KW-1133">Transmembrane helix</keyword>
<keyword evidence="2" id="KW-0812">Transmembrane</keyword>
<feature type="compositionally biased region" description="Low complexity" evidence="1">
    <location>
        <begin position="171"/>
        <end position="186"/>
    </location>
</feature>
<reference evidence="4" key="1">
    <citation type="submission" date="2010-06" db="EMBL/GenBank/DDBJ databases">
        <authorList>
            <person name="Jiang H."/>
            <person name="Abraham K."/>
            <person name="Ali S."/>
            <person name="Alsbrooks S.L."/>
            <person name="Anim B.N."/>
            <person name="Anosike U.S."/>
            <person name="Attaway T."/>
            <person name="Bandaranaike D.P."/>
            <person name="Battles P.K."/>
            <person name="Bell S.N."/>
            <person name="Bell A.V."/>
            <person name="Beltran B."/>
            <person name="Bickham C."/>
            <person name="Bustamante Y."/>
            <person name="Caleb T."/>
            <person name="Canada A."/>
            <person name="Cardenas V."/>
            <person name="Carter K."/>
            <person name="Chacko J."/>
            <person name="Chandrabose M.N."/>
            <person name="Chavez D."/>
            <person name="Chavez A."/>
            <person name="Chen L."/>
            <person name="Chu H.-S."/>
            <person name="Claassen K.J."/>
            <person name="Cockrell R."/>
            <person name="Collins M."/>
            <person name="Cooper J.A."/>
            <person name="Cree A."/>
            <person name="Curry S.M."/>
            <person name="Da Y."/>
            <person name="Dao M.D."/>
            <person name="Das B."/>
            <person name="Davila M.-L."/>
            <person name="Davy-Carroll L."/>
            <person name="Denson S."/>
            <person name="Dinh H."/>
            <person name="Ebong V.E."/>
            <person name="Edwards J.R."/>
            <person name="Egan A."/>
            <person name="El-Daye J."/>
            <person name="Escobedo L."/>
            <person name="Fernandez S."/>
            <person name="Fernando P.R."/>
            <person name="Flagg N."/>
            <person name="Forbes L.D."/>
            <person name="Fowler R.G."/>
            <person name="Fu Q."/>
            <person name="Gabisi R.A."/>
            <person name="Ganer J."/>
            <person name="Garbino Pronczuk A."/>
            <person name="Garcia R.M."/>
            <person name="Garner T."/>
            <person name="Garrett T.E."/>
            <person name="Gonzalez D.A."/>
            <person name="Hamid H."/>
            <person name="Hawkins E.S."/>
            <person name="Hirani K."/>
            <person name="Hogues M.E."/>
            <person name="Hollins B."/>
            <person name="Hsiao C.-H."/>
            <person name="Jabil R."/>
            <person name="James M.L."/>
            <person name="Jhangiani S.N."/>
            <person name="Johnson B."/>
            <person name="Johnson Q."/>
            <person name="Joshi V."/>
            <person name="Kalu J.B."/>
            <person name="Kam C."/>
            <person name="Kashfia A."/>
            <person name="Keebler J."/>
            <person name="Kisamo H."/>
            <person name="Kovar C.L."/>
            <person name="Lago L.A."/>
            <person name="Lai C.-Y."/>
            <person name="Laidlaw J."/>
            <person name="Lara F."/>
            <person name="Le T.-K."/>
            <person name="Lee S.L."/>
            <person name="Legall F.H."/>
            <person name="Lemon S.J."/>
            <person name="Lewis L.R."/>
            <person name="Li B."/>
            <person name="Liu Y."/>
            <person name="Liu Y.-S."/>
            <person name="Lopez J."/>
            <person name="Lozado R.J."/>
            <person name="Lu J."/>
            <person name="Madu R.C."/>
            <person name="Maheshwari M."/>
            <person name="Maheshwari R."/>
            <person name="Malloy K."/>
            <person name="Martinez E."/>
            <person name="Mathew T."/>
            <person name="Mercado I.C."/>
            <person name="Mercado C."/>
            <person name="Meyer B."/>
            <person name="Montgomery K."/>
            <person name="Morgan M.B."/>
            <person name="Munidasa M."/>
            <person name="Nazareth L.V."/>
            <person name="Nelson J."/>
            <person name="Ng B.M."/>
            <person name="Nguyen N.B."/>
            <person name="Nguyen P.Q."/>
            <person name="Nguyen T."/>
            <person name="Obregon M."/>
            <person name="Okwuonu G.O."/>
            <person name="Onwere C.G."/>
            <person name="Orozco G."/>
            <person name="Parra A."/>
            <person name="Patel S."/>
            <person name="Patil S."/>
            <person name="Perez A."/>
            <person name="Perez Y."/>
            <person name="Pham C."/>
            <person name="Primus E.L."/>
            <person name="Pu L.-L."/>
            <person name="Puazo M."/>
            <person name="Qin X."/>
            <person name="Quiroz J.B."/>
            <person name="Reese J."/>
            <person name="Richards S."/>
            <person name="Rives C.M."/>
            <person name="Robberts R."/>
            <person name="Ruiz S.J."/>
            <person name="Ruiz M.J."/>
            <person name="Santibanez J."/>
            <person name="Schneider B.W."/>
            <person name="Sisson I."/>
            <person name="Smith M."/>
            <person name="Sodergren E."/>
            <person name="Song X.-Z."/>
            <person name="Song B.B."/>
            <person name="Summersgill H."/>
            <person name="Thelus R."/>
            <person name="Thornton R.D."/>
            <person name="Trejos Z.Y."/>
            <person name="Usmani K."/>
            <person name="Vattathil S."/>
            <person name="Villasana D."/>
            <person name="Walker D.L."/>
            <person name="Wang S."/>
            <person name="Wang K."/>
            <person name="White C.S."/>
            <person name="Williams A.C."/>
            <person name="Williamson J."/>
            <person name="Wilson K."/>
            <person name="Woghiren I.O."/>
            <person name="Woodworth J.R."/>
            <person name="Worley K.C."/>
            <person name="Wright R.A."/>
            <person name="Wu W."/>
            <person name="Young L."/>
            <person name="Zhang L."/>
            <person name="Zhang J."/>
            <person name="Zhu Y."/>
            <person name="Muzny D.M."/>
            <person name="Weinstock G."/>
            <person name="Gibbs R.A."/>
        </authorList>
    </citation>
    <scope>NUCLEOTIDE SEQUENCE [LARGE SCALE GENOMIC DNA]</scope>
    <source>
        <strain evidence="4">LSR1</strain>
    </source>
</reference>
<dbReference type="KEGG" id="api:100165172"/>